<evidence type="ECO:0000313" key="5">
    <source>
        <dbReference type="Proteomes" id="UP000290253"/>
    </source>
</evidence>
<dbReference type="InterPro" id="IPR037143">
    <property type="entry name" value="4-PPantetheinyl_Trfase_dom_sf"/>
</dbReference>
<feature type="domain" description="4'-phosphopantetheinyl transferase" evidence="3">
    <location>
        <begin position="134"/>
        <end position="235"/>
    </location>
</feature>
<organism evidence="4 5">
    <name type="scientific">Silvibacterium dinghuense</name>
    <dbReference type="NCBI Taxonomy" id="1560006"/>
    <lineage>
        <taxon>Bacteria</taxon>
        <taxon>Pseudomonadati</taxon>
        <taxon>Acidobacteriota</taxon>
        <taxon>Terriglobia</taxon>
        <taxon>Terriglobales</taxon>
        <taxon>Acidobacteriaceae</taxon>
        <taxon>Silvibacterium</taxon>
    </lineage>
</organism>
<sequence length="266" mass="30034">MPLMLSHTEPLSLREATHGTARSMTPPLTAGEIHVWALPPETTEAHSFYPLLSPAERERAQRFRFPELSARYMADHARLRLLLAGYLDSDPQRLTFVENQQGKPRIAWPDCRLRFNLSHTKGMTLLAVCLDAEIGVDVEILRPVEDREAIAAMYFSPREVTALQEEPKSHRDLAFLRCWTRKEAYVKARGEGLSLPLDQFAVSLGERASLLHCQWDEHETSRWQMEDLHPGSAHVGALAVEQGAWSLQHYHWPSSGSPAGNIGDRA</sequence>
<comment type="caution">
    <text evidence="4">The sequence shown here is derived from an EMBL/GenBank/DDBJ whole genome shotgun (WGS) entry which is preliminary data.</text>
</comment>
<dbReference type="GO" id="GO:0019878">
    <property type="term" value="P:lysine biosynthetic process via aminoadipic acid"/>
    <property type="evidence" value="ECO:0007669"/>
    <property type="project" value="TreeGrafter"/>
</dbReference>
<dbReference type="EMBL" id="SDMK01000001">
    <property type="protein sequence ID" value="RXS96756.1"/>
    <property type="molecule type" value="Genomic_DNA"/>
</dbReference>
<proteinExistence type="inferred from homology"/>
<dbReference type="InterPro" id="IPR050559">
    <property type="entry name" value="P-Pant_transferase_sf"/>
</dbReference>
<protein>
    <submittedName>
        <fullName evidence="4">4'-phosphopantetheinyl transferase superfamily protein</fullName>
    </submittedName>
</protein>
<dbReference type="AlphaFoldDB" id="A0A4Q1SGW0"/>
<gene>
    <name evidence="4" type="ORF">ESZ00_02055</name>
</gene>
<name>A0A4Q1SGW0_9BACT</name>
<dbReference type="Gene3D" id="3.90.470.20">
    <property type="entry name" value="4'-phosphopantetheinyl transferase domain"/>
    <property type="match status" value="2"/>
</dbReference>
<comment type="similarity">
    <text evidence="1">Belongs to the P-Pant transferase superfamily. Gsp/Sfp/HetI/AcpT family.</text>
</comment>
<evidence type="ECO:0000259" key="3">
    <source>
        <dbReference type="Pfam" id="PF01648"/>
    </source>
</evidence>
<keyword evidence="5" id="KW-1185">Reference proteome</keyword>
<dbReference type="SUPFAM" id="SSF56214">
    <property type="entry name" value="4'-phosphopantetheinyl transferase"/>
    <property type="match status" value="2"/>
</dbReference>
<dbReference type="PANTHER" id="PTHR12215">
    <property type="entry name" value="PHOSPHOPANTETHEINE TRANSFERASE"/>
    <property type="match status" value="1"/>
</dbReference>
<dbReference type="Pfam" id="PF01648">
    <property type="entry name" value="ACPS"/>
    <property type="match status" value="1"/>
</dbReference>
<dbReference type="RefSeq" id="WP_129206531.1">
    <property type="nucleotide sequence ID" value="NZ_BMGU01000001.1"/>
</dbReference>
<keyword evidence="2 4" id="KW-0808">Transferase</keyword>
<accession>A0A4Q1SGW0</accession>
<dbReference type="GO" id="GO:0005829">
    <property type="term" value="C:cytosol"/>
    <property type="evidence" value="ECO:0007669"/>
    <property type="project" value="TreeGrafter"/>
</dbReference>
<reference evidence="4 5" key="1">
    <citation type="journal article" date="2016" name="Int. J. Syst. Evol. Microbiol.">
        <title>Acidipila dinghuensis sp. nov., an acidobacterium isolated from forest soil.</title>
        <authorList>
            <person name="Jiang Y.W."/>
            <person name="Wang J."/>
            <person name="Chen M.H."/>
            <person name="Lv Y.Y."/>
            <person name="Qiu L.H."/>
        </authorList>
    </citation>
    <scope>NUCLEOTIDE SEQUENCE [LARGE SCALE GENOMIC DNA]</scope>
    <source>
        <strain evidence="4 5">DHOF10</strain>
    </source>
</reference>
<dbReference type="GO" id="GO:0008897">
    <property type="term" value="F:holo-[acyl-carrier-protein] synthase activity"/>
    <property type="evidence" value="ECO:0007669"/>
    <property type="project" value="InterPro"/>
</dbReference>
<evidence type="ECO:0000256" key="1">
    <source>
        <dbReference type="ARBA" id="ARBA00010990"/>
    </source>
</evidence>
<dbReference type="GO" id="GO:0000287">
    <property type="term" value="F:magnesium ion binding"/>
    <property type="evidence" value="ECO:0007669"/>
    <property type="project" value="InterPro"/>
</dbReference>
<dbReference type="InterPro" id="IPR008278">
    <property type="entry name" value="4-PPantetheinyl_Trfase_dom"/>
</dbReference>
<evidence type="ECO:0000256" key="2">
    <source>
        <dbReference type="ARBA" id="ARBA00022679"/>
    </source>
</evidence>
<dbReference type="OrthoDB" id="9808281at2"/>
<dbReference type="PANTHER" id="PTHR12215:SF10">
    <property type="entry name" value="L-AMINOADIPATE-SEMIALDEHYDE DEHYDROGENASE-PHOSPHOPANTETHEINYL TRANSFERASE"/>
    <property type="match status" value="1"/>
</dbReference>
<dbReference type="Proteomes" id="UP000290253">
    <property type="component" value="Unassembled WGS sequence"/>
</dbReference>
<evidence type="ECO:0000313" key="4">
    <source>
        <dbReference type="EMBL" id="RXS96756.1"/>
    </source>
</evidence>